<organism evidence="2 3">
    <name type="scientific">Brassicogethes aeneus</name>
    <name type="common">Rape pollen beetle</name>
    <name type="synonym">Meligethes aeneus</name>
    <dbReference type="NCBI Taxonomy" id="1431903"/>
    <lineage>
        <taxon>Eukaryota</taxon>
        <taxon>Metazoa</taxon>
        <taxon>Ecdysozoa</taxon>
        <taxon>Arthropoda</taxon>
        <taxon>Hexapoda</taxon>
        <taxon>Insecta</taxon>
        <taxon>Pterygota</taxon>
        <taxon>Neoptera</taxon>
        <taxon>Endopterygota</taxon>
        <taxon>Coleoptera</taxon>
        <taxon>Polyphaga</taxon>
        <taxon>Cucujiformia</taxon>
        <taxon>Nitidulidae</taxon>
        <taxon>Meligethinae</taxon>
        <taxon>Brassicogethes</taxon>
    </lineage>
</organism>
<dbReference type="OrthoDB" id="10576162at2759"/>
<evidence type="ECO:0000313" key="3">
    <source>
        <dbReference type="Proteomes" id="UP001154078"/>
    </source>
</evidence>
<evidence type="ECO:0000256" key="1">
    <source>
        <dbReference type="SAM" id="SignalP"/>
    </source>
</evidence>
<reference evidence="2" key="1">
    <citation type="submission" date="2021-12" db="EMBL/GenBank/DDBJ databases">
        <authorList>
            <person name="King R."/>
        </authorList>
    </citation>
    <scope>NUCLEOTIDE SEQUENCE</scope>
</reference>
<protein>
    <submittedName>
        <fullName evidence="2">Uncharacterized protein</fullName>
    </submittedName>
</protein>
<accession>A0A9P0ASV2</accession>
<keyword evidence="3" id="KW-1185">Reference proteome</keyword>
<evidence type="ECO:0000313" key="2">
    <source>
        <dbReference type="EMBL" id="CAH0547471.1"/>
    </source>
</evidence>
<gene>
    <name evidence="2" type="ORF">MELIAE_LOCUS1457</name>
</gene>
<name>A0A9P0ASV2_BRAAE</name>
<feature type="signal peptide" evidence="1">
    <location>
        <begin position="1"/>
        <end position="16"/>
    </location>
</feature>
<dbReference type="AlphaFoldDB" id="A0A9P0ASV2"/>
<keyword evidence="1" id="KW-0732">Signal</keyword>
<proteinExistence type="predicted"/>
<sequence length="75" mass="8169">MLKLIAFFAILAAAFAAPKPDPLTLTYSAGIPLAYSGIGSPISYSNLGYQYGGYTPYASGYYNYYNGLAYRDLYL</sequence>
<dbReference type="EMBL" id="OV121132">
    <property type="protein sequence ID" value="CAH0547471.1"/>
    <property type="molecule type" value="Genomic_DNA"/>
</dbReference>
<feature type="chain" id="PRO_5040133438" evidence="1">
    <location>
        <begin position="17"/>
        <end position="75"/>
    </location>
</feature>
<dbReference type="Proteomes" id="UP001154078">
    <property type="component" value="Chromosome 1"/>
</dbReference>